<keyword evidence="6 7" id="KW-0804">Transcription</keyword>
<dbReference type="NCBIfam" id="NF003381">
    <property type="entry name" value="PRK04460.1"/>
    <property type="match status" value="1"/>
</dbReference>
<dbReference type="Pfam" id="PF08753">
    <property type="entry name" value="NikR_C"/>
    <property type="match status" value="1"/>
</dbReference>
<dbReference type="InterPro" id="IPR050192">
    <property type="entry name" value="CopG/NikR_regulator"/>
</dbReference>
<dbReference type="InterPro" id="IPR010985">
    <property type="entry name" value="Ribbon_hlx_hlx"/>
</dbReference>
<feature type="binding site" evidence="7">
    <location>
        <position position="103"/>
    </location>
    <ligand>
        <name>Ni(2+)</name>
        <dbReference type="ChEBI" id="CHEBI:49786"/>
    </ligand>
</feature>
<dbReference type="Proteomes" id="UP000015834">
    <property type="component" value="Unassembled WGS sequence"/>
</dbReference>
<feature type="domain" description="Transcription factor NikR nickel binding C-terminal" evidence="9">
    <location>
        <begin position="80"/>
        <end position="154"/>
    </location>
</feature>
<dbReference type="Gene3D" id="1.10.1220.10">
    <property type="entry name" value="Met repressor-like"/>
    <property type="match status" value="1"/>
</dbReference>
<dbReference type="PANTHER" id="PTHR34719">
    <property type="entry name" value="NICKEL-RESPONSIVE REGULATOR"/>
    <property type="match status" value="1"/>
</dbReference>
<feature type="binding site" evidence="7">
    <location>
        <position position="116"/>
    </location>
    <ligand>
        <name>Ni(2+)</name>
        <dbReference type="ChEBI" id="CHEBI:49786"/>
    </ligand>
</feature>
<dbReference type="NCBIfam" id="NF002815">
    <property type="entry name" value="PRK02967.1"/>
    <property type="match status" value="1"/>
</dbReference>
<comment type="caution">
    <text evidence="10">The sequence shown here is derived from an EMBL/GenBank/DDBJ whole genome shotgun (WGS) entry which is preliminary data.</text>
</comment>
<evidence type="ECO:0000256" key="2">
    <source>
        <dbReference type="ARBA" id="ARBA00022596"/>
    </source>
</evidence>
<comment type="similarity">
    <text evidence="1 7">Belongs to the transcriptional regulatory CopG/NikR family.</text>
</comment>
<dbReference type="GO" id="GO:0010045">
    <property type="term" value="P:response to nickel cation"/>
    <property type="evidence" value="ECO:0007669"/>
    <property type="project" value="InterPro"/>
</dbReference>
<feature type="domain" description="Ribbon-helix-helix protein CopG" evidence="8">
    <location>
        <begin position="27"/>
        <end position="65"/>
    </location>
</feature>
<dbReference type="NCBIfam" id="NF001884">
    <property type="entry name" value="PRK00630.1"/>
    <property type="match status" value="1"/>
</dbReference>
<dbReference type="InterPro" id="IPR013321">
    <property type="entry name" value="Arc_rbn_hlx_hlx"/>
</dbReference>
<dbReference type="InterPro" id="IPR014864">
    <property type="entry name" value="TF_NikR_Ni-bd_C"/>
</dbReference>
<proteinExistence type="inferred from homology"/>
<dbReference type="Gene3D" id="3.30.70.1150">
    <property type="entry name" value="ACT-like. Chain A, domain 2"/>
    <property type="match status" value="1"/>
</dbReference>
<dbReference type="InterPro" id="IPR045865">
    <property type="entry name" value="ACT-like_dom_sf"/>
</dbReference>
<feature type="binding site" evidence="7">
    <location>
        <position position="114"/>
    </location>
    <ligand>
        <name>Ni(2+)</name>
        <dbReference type="ChEBI" id="CHEBI:49786"/>
    </ligand>
</feature>
<organism evidence="10 11">
    <name type="scientific">Helicobacter pylori PZ5056</name>
    <dbReference type="NCBI Taxonomy" id="1337393"/>
    <lineage>
        <taxon>Bacteria</taxon>
        <taxon>Pseudomonadati</taxon>
        <taxon>Campylobacterota</taxon>
        <taxon>Epsilonproteobacteria</taxon>
        <taxon>Campylobacterales</taxon>
        <taxon>Helicobacteraceae</taxon>
        <taxon>Helicobacter</taxon>
    </lineage>
</organism>
<comment type="function">
    <text evidence="7">Transcriptional regulator.</text>
</comment>
<dbReference type="GO" id="GO:0000976">
    <property type="term" value="F:transcription cis-regulatory region binding"/>
    <property type="evidence" value="ECO:0007669"/>
    <property type="project" value="UniProtKB-ARBA"/>
</dbReference>
<evidence type="ECO:0000313" key="11">
    <source>
        <dbReference type="Proteomes" id="UP000015834"/>
    </source>
</evidence>
<dbReference type="GO" id="GO:0032993">
    <property type="term" value="C:protein-DNA complex"/>
    <property type="evidence" value="ECO:0007669"/>
    <property type="project" value="UniProtKB-ARBA"/>
</dbReference>
<evidence type="ECO:0000256" key="7">
    <source>
        <dbReference type="HAMAP-Rule" id="MF_00476"/>
    </source>
</evidence>
<dbReference type="Pfam" id="PF01402">
    <property type="entry name" value="RHH_1"/>
    <property type="match status" value="1"/>
</dbReference>
<feature type="binding site" evidence="7">
    <location>
        <position position="122"/>
    </location>
    <ligand>
        <name>Ni(2+)</name>
        <dbReference type="ChEBI" id="CHEBI:49786"/>
    </ligand>
</feature>
<accession>T2T5Q3</accession>
<evidence type="ECO:0000256" key="3">
    <source>
        <dbReference type="ARBA" id="ARBA00022723"/>
    </source>
</evidence>
<dbReference type="GO" id="GO:0001217">
    <property type="term" value="F:DNA-binding transcription repressor activity"/>
    <property type="evidence" value="ECO:0007669"/>
    <property type="project" value="UniProtKB-ARBA"/>
</dbReference>
<evidence type="ECO:0000259" key="8">
    <source>
        <dbReference type="Pfam" id="PF01402"/>
    </source>
</evidence>
<reference evidence="10 11" key="1">
    <citation type="journal article" date="2013" name="Genome Announc.">
        <title>Draft Genome Sequences of Helicobacter pylori Strains Isolated from Regions of Low and High Gastric Cancer Risk in Colombia.</title>
        <authorList>
            <person name="Sheh A."/>
            <person name="Piazuelo M.B."/>
            <person name="Wilson K.T."/>
            <person name="Correa P."/>
            <person name="Fox J.G."/>
        </authorList>
    </citation>
    <scope>NUCLEOTIDE SEQUENCE [LARGE SCALE GENOMIC DNA]</scope>
    <source>
        <strain evidence="10 11">PZ5056</strain>
    </source>
</reference>
<protein>
    <recommendedName>
        <fullName evidence="7">Putative nickel-responsive regulator</fullName>
    </recommendedName>
</protein>
<dbReference type="CDD" id="cd22231">
    <property type="entry name" value="RHH_NikR_HicB-like"/>
    <property type="match status" value="1"/>
</dbReference>
<dbReference type="PANTHER" id="PTHR34719:SF2">
    <property type="entry name" value="NICKEL-RESPONSIVE REGULATOR"/>
    <property type="match status" value="1"/>
</dbReference>
<evidence type="ECO:0000313" key="10">
    <source>
        <dbReference type="EMBL" id="EQD99900.1"/>
    </source>
</evidence>
<name>T2T5Q3_HELPX</name>
<keyword evidence="3 7" id="KW-0479">Metal-binding</keyword>
<comment type="cofactor">
    <cofactor evidence="7">
        <name>Ni(2+)</name>
        <dbReference type="ChEBI" id="CHEBI:49786"/>
    </cofactor>
    <text evidence="7">Binds 1 nickel ion per subunit.</text>
</comment>
<dbReference type="SUPFAM" id="SSF47598">
    <property type="entry name" value="Ribbon-helix-helix"/>
    <property type="match status" value="1"/>
</dbReference>
<dbReference type="EMBL" id="ASYU01000024">
    <property type="protein sequence ID" value="EQD99900.1"/>
    <property type="molecule type" value="Genomic_DNA"/>
</dbReference>
<keyword evidence="4 7" id="KW-0805">Transcription regulation</keyword>
<dbReference type="InterPro" id="IPR002145">
    <property type="entry name" value="CopG"/>
</dbReference>
<dbReference type="AlphaFoldDB" id="T2T5Q3"/>
<dbReference type="SUPFAM" id="SSF55021">
    <property type="entry name" value="ACT-like"/>
    <property type="match status" value="1"/>
</dbReference>
<evidence type="ECO:0000256" key="6">
    <source>
        <dbReference type="ARBA" id="ARBA00023163"/>
    </source>
</evidence>
<dbReference type="InterPro" id="IPR027271">
    <property type="entry name" value="Acetolactate_synth/TF_NikR_C"/>
</dbReference>
<sequence>MTAFNELMPKKDFSQVDTPNKDDSIIRFSVSLQQNLLDELDNRIIKNGYSSRSELVRDMIREKLVEDNWAEDNPNDEGKIAVLVVIYDHHQRELNRRMIDIQHASGTHVLCTTHIHLDEHNCLETIILQGNSLEIQRLQLEIGGLRGVKFAKLTKASSFEYNE</sequence>
<evidence type="ECO:0000256" key="1">
    <source>
        <dbReference type="ARBA" id="ARBA00008478"/>
    </source>
</evidence>
<dbReference type="InterPro" id="IPR022988">
    <property type="entry name" value="Ni_resp_reg_NikR"/>
</dbReference>
<evidence type="ECO:0000259" key="9">
    <source>
        <dbReference type="Pfam" id="PF08753"/>
    </source>
</evidence>
<dbReference type="FunFam" id="1.10.1220.10:FF:000010">
    <property type="entry name" value="Putative nickel-responsive regulator"/>
    <property type="match status" value="1"/>
</dbReference>
<dbReference type="NCBIfam" id="NF002169">
    <property type="entry name" value="PRK01002.1"/>
    <property type="match status" value="1"/>
</dbReference>
<dbReference type="GO" id="GO:0016151">
    <property type="term" value="F:nickel cation binding"/>
    <property type="evidence" value="ECO:0007669"/>
    <property type="project" value="UniProtKB-UniRule"/>
</dbReference>
<evidence type="ECO:0000256" key="5">
    <source>
        <dbReference type="ARBA" id="ARBA00023125"/>
    </source>
</evidence>
<keyword evidence="5 7" id="KW-0238">DNA-binding</keyword>
<keyword evidence="2 7" id="KW-0533">Nickel</keyword>
<dbReference type="PATRIC" id="fig|1337393.3.peg.185"/>
<dbReference type="FunFam" id="3.30.70.1150:FF:000004">
    <property type="entry name" value="Putative nickel-responsive regulator"/>
    <property type="match status" value="1"/>
</dbReference>
<evidence type="ECO:0000256" key="4">
    <source>
        <dbReference type="ARBA" id="ARBA00023015"/>
    </source>
</evidence>
<dbReference type="HAMAP" id="MF_00476">
    <property type="entry name" value="NikR"/>
    <property type="match status" value="1"/>
</dbReference>
<gene>
    <name evidence="10" type="ORF">L933_08490</name>
</gene>